<evidence type="ECO:0000313" key="1">
    <source>
        <dbReference type="EMBL" id="MFC2999020.1"/>
    </source>
</evidence>
<evidence type="ECO:0008006" key="3">
    <source>
        <dbReference type="Google" id="ProtNLM"/>
    </source>
</evidence>
<evidence type="ECO:0000313" key="2">
    <source>
        <dbReference type="Proteomes" id="UP001595420"/>
    </source>
</evidence>
<sequence length="143" mass="16439">MMAGHDGRTRFGELVKLQMQGRRFLESAEERRLLEEGLTRYGLTLEQASGLLRAAAEQDEIALEGELGRSSGMLLKTMADRRNRIARHDFDKAVAFYRARAGAGLTQAEAARRVKRRMEELELQPKPHGRLIRTRRWYRAIES</sequence>
<comment type="caution">
    <text evidence="1">The sequence shown here is derived from an EMBL/GenBank/DDBJ whole genome shotgun (WGS) entry which is preliminary data.</text>
</comment>
<reference evidence="2" key="1">
    <citation type="journal article" date="2019" name="Int. J. Syst. Evol. Microbiol.">
        <title>The Global Catalogue of Microorganisms (GCM) 10K type strain sequencing project: providing services to taxonomists for standard genome sequencing and annotation.</title>
        <authorList>
            <consortium name="The Broad Institute Genomics Platform"/>
            <consortium name="The Broad Institute Genome Sequencing Center for Infectious Disease"/>
            <person name="Wu L."/>
            <person name="Ma J."/>
        </authorList>
    </citation>
    <scope>NUCLEOTIDE SEQUENCE [LARGE SCALE GENOMIC DNA]</scope>
    <source>
        <strain evidence="2">CGMCC 1.16855</strain>
    </source>
</reference>
<keyword evidence="2" id="KW-1185">Reference proteome</keyword>
<gene>
    <name evidence="1" type="ORF">ACFOD3_03885</name>
</gene>
<dbReference type="Proteomes" id="UP001595420">
    <property type="component" value="Unassembled WGS sequence"/>
</dbReference>
<name>A0ABV7BSA3_9PROT</name>
<proteinExistence type="predicted"/>
<dbReference type="EMBL" id="JBHRSB010000001">
    <property type="protein sequence ID" value="MFC2999020.1"/>
    <property type="molecule type" value="Genomic_DNA"/>
</dbReference>
<protein>
    <recommendedName>
        <fullName evidence="3">Regulatory protein RecX</fullName>
    </recommendedName>
</protein>
<organism evidence="1 2">
    <name type="scientific">Falsiroseomonas tokyonensis</name>
    <dbReference type="NCBI Taxonomy" id="430521"/>
    <lineage>
        <taxon>Bacteria</taxon>
        <taxon>Pseudomonadati</taxon>
        <taxon>Pseudomonadota</taxon>
        <taxon>Alphaproteobacteria</taxon>
        <taxon>Acetobacterales</taxon>
        <taxon>Roseomonadaceae</taxon>
        <taxon>Falsiroseomonas</taxon>
    </lineage>
</organism>
<accession>A0ABV7BSA3</accession>